<feature type="region of interest" description="Disordered" evidence="1">
    <location>
        <begin position="393"/>
        <end position="431"/>
    </location>
</feature>
<dbReference type="AlphaFoldDB" id="A0AAD6XGJ5"/>
<proteinExistence type="predicted"/>
<dbReference type="Proteomes" id="UP001218188">
    <property type="component" value="Unassembled WGS sequence"/>
</dbReference>
<name>A0AAD6XGJ5_9AGAR</name>
<protein>
    <recommendedName>
        <fullName evidence="4">DUF262 domain-containing protein</fullName>
    </recommendedName>
</protein>
<keyword evidence="3" id="KW-1185">Reference proteome</keyword>
<gene>
    <name evidence="2" type="ORF">C8F04DRAFT_1246961</name>
</gene>
<comment type="caution">
    <text evidence="2">The sequence shown here is derived from an EMBL/GenBank/DDBJ whole genome shotgun (WGS) entry which is preliminary data.</text>
</comment>
<accession>A0AAD6XGJ5</accession>
<evidence type="ECO:0000313" key="2">
    <source>
        <dbReference type="EMBL" id="KAJ7047286.1"/>
    </source>
</evidence>
<organism evidence="2 3">
    <name type="scientific">Mycena alexandri</name>
    <dbReference type="NCBI Taxonomy" id="1745969"/>
    <lineage>
        <taxon>Eukaryota</taxon>
        <taxon>Fungi</taxon>
        <taxon>Dikarya</taxon>
        <taxon>Basidiomycota</taxon>
        <taxon>Agaricomycotina</taxon>
        <taxon>Agaricomycetes</taxon>
        <taxon>Agaricomycetidae</taxon>
        <taxon>Agaricales</taxon>
        <taxon>Marasmiineae</taxon>
        <taxon>Mycenaceae</taxon>
        <taxon>Mycena</taxon>
    </lineage>
</organism>
<evidence type="ECO:0000256" key="1">
    <source>
        <dbReference type="SAM" id="MobiDB-lite"/>
    </source>
</evidence>
<feature type="compositionally biased region" description="Acidic residues" evidence="1">
    <location>
        <begin position="36"/>
        <end position="54"/>
    </location>
</feature>
<evidence type="ECO:0000313" key="3">
    <source>
        <dbReference type="Proteomes" id="UP001218188"/>
    </source>
</evidence>
<feature type="region of interest" description="Disordered" evidence="1">
    <location>
        <begin position="1"/>
        <end position="64"/>
    </location>
</feature>
<dbReference type="PANTHER" id="PTHR39639:SF1">
    <property type="entry name" value="DUF262 DOMAIN-CONTAINING PROTEIN"/>
    <property type="match status" value="1"/>
</dbReference>
<evidence type="ECO:0008006" key="4">
    <source>
        <dbReference type="Google" id="ProtNLM"/>
    </source>
</evidence>
<reference evidence="2" key="1">
    <citation type="submission" date="2023-03" db="EMBL/GenBank/DDBJ databases">
        <title>Massive genome expansion in bonnet fungi (Mycena s.s.) driven by repeated elements and novel gene families across ecological guilds.</title>
        <authorList>
            <consortium name="Lawrence Berkeley National Laboratory"/>
            <person name="Harder C.B."/>
            <person name="Miyauchi S."/>
            <person name="Viragh M."/>
            <person name="Kuo A."/>
            <person name="Thoen E."/>
            <person name="Andreopoulos B."/>
            <person name="Lu D."/>
            <person name="Skrede I."/>
            <person name="Drula E."/>
            <person name="Henrissat B."/>
            <person name="Morin E."/>
            <person name="Kohler A."/>
            <person name="Barry K."/>
            <person name="LaButti K."/>
            <person name="Morin E."/>
            <person name="Salamov A."/>
            <person name="Lipzen A."/>
            <person name="Mereny Z."/>
            <person name="Hegedus B."/>
            <person name="Baldrian P."/>
            <person name="Stursova M."/>
            <person name="Weitz H."/>
            <person name="Taylor A."/>
            <person name="Grigoriev I.V."/>
            <person name="Nagy L.G."/>
            <person name="Martin F."/>
            <person name="Kauserud H."/>
        </authorList>
    </citation>
    <scope>NUCLEOTIDE SEQUENCE</scope>
    <source>
        <strain evidence="2">CBHHK200</strain>
    </source>
</reference>
<dbReference type="PANTHER" id="PTHR39639">
    <property type="entry name" value="CHROMOSOME 16, WHOLE GENOME SHOTGUN SEQUENCE"/>
    <property type="match status" value="1"/>
</dbReference>
<dbReference type="EMBL" id="JARJCM010000001">
    <property type="protein sequence ID" value="KAJ7047286.1"/>
    <property type="molecule type" value="Genomic_DNA"/>
</dbReference>
<sequence length="431" mass="48931">MQSPVSRDRGSASTFQTPPPLPSKGRTSLSPKKPDEDPELPDDDGYGSDEDDPPELAQREDGFQIRGELVRPAAEVLTIRELHSLIHEGTIDLNPPYQRDVVWPAHKQSLLIDSIFRNFWIPPVVFAVTIDEEGMPTSFMDGQLPYIQSTKQHYYYTSPEATRNIQKLPLPDDIKEMFAQKQITCVEYNDLTPALEREIFQRVQLGMQLTTAEKLAAVDSPWAEWIARLEGRHISIEGGLSQVLDWDTRRGREFQNCAHFVYCCDGIPDHNVPTSAKMEKWLSRVDPPGDQFKRDIDNALNEFGRIATDPALRMGFTKVSKRIAPVEFVFIGVLIYVLRDATPMERAQAIYHLRTDIREQFLDIRLNSAVGGALWALIDHLKHNPTISVSGIAVASTSKRKRKQADDEDDDYHPSPIRSLGKNPKTRSRYE</sequence>
<feature type="compositionally biased region" description="Basic and acidic residues" evidence="1">
    <location>
        <begin position="1"/>
        <end position="10"/>
    </location>
</feature>